<feature type="transmembrane region" description="Helical" evidence="2">
    <location>
        <begin position="117"/>
        <end position="140"/>
    </location>
</feature>
<evidence type="ECO:0000256" key="2">
    <source>
        <dbReference type="SAM" id="Phobius"/>
    </source>
</evidence>
<dbReference type="OrthoDB" id="5194448at2"/>
<sequence>MGLFSKKEKAAEQPVAPTPATPAGRQKKEGPTPTRREAEAARKARLNPTLTSKERRQREAEASRRSRMEQTRERDSDPGRTLMRDVVDSKFRLGEVVMPVLLIVLAASLVLGKNPALANATMIFFYLVVLAVLVDLVIMWRQFTRIHDERLPGQSRSGLFLYGMNRTLQIRRWRMPAPRVKRGEQV</sequence>
<evidence type="ECO:0000256" key="1">
    <source>
        <dbReference type="SAM" id="MobiDB-lite"/>
    </source>
</evidence>
<name>A0A1G6GDX5_9ACTN</name>
<dbReference type="Proteomes" id="UP000199086">
    <property type="component" value="Unassembled WGS sequence"/>
</dbReference>
<feature type="transmembrane region" description="Helical" evidence="2">
    <location>
        <begin position="93"/>
        <end position="111"/>
    </location>
</feature>
<dbReference type="RefSeq" id="WP_092605778.1">
    <property type="nucleotide sequence ID" value="NZ_FMYF01000001.1"/>
</dbReference>
<reference evidence="3 4" key="1">
    <citation type="submission" date="2016-06" db="EMBL/GenBank/DDBJ databases">
        <authorList>
            <person name="Olsen C.W."/>
            <person name="Carey S."/>
            <person name="Hinshaw L."/>
            <person name="Karasin A.I."/>
        </authorList>
    </citation>
    <scope>NUCLEOTIDE SEQUENCE [LARGE SCALE GENOMIC DNA]</scope>
    <source>
        <strain evidence="3 4">LZ-22</strain>
    </source>
</reference>
<organism evidence="3 4">
    <name type="scientific">Raineyella antarctica</name>
    <dbReference type="NCBI Taxonomy" id="1577474"/>
    <lineage>
        <taxon>Bacteria</taxon>
        <taxon>Bacillati</taxon>
        <taxon>Actinomycetota</taxon>
        <taxon>Actinomycetes</taxon>
        <taxon>Propionibacteriales</taxon>
        <taxon>Propionibacteriaceae</taxon>
        <taxon>Raineyella</taxon>
    </lineage>
</organism>
<proteinExistence type="predicted"/>
<dbReference type="InterPro" id="IPR021403">
    <property type="entry name" value="DUF3043"/>
</dbReference>
<dbReference type="Pfam" id="PF11241">
    <property type="entry name" value="DUF3043"/>
    <property type="match status" value="1"/>
</dbReference>
<evidence type="ECO:0000313" key="4">
    <source>
        <dbReference type="Proteomes" id="UP000199086"/>
    </source>
</evidence>
<evidence type="ECO:0000313" key="3">
    <source>
        <dbReference type="EMBL" id="SDB80109.1"/>
    </source>
</evidence>
<dbReference type="AlphaFoldDB" id="A0A1G6GDX5"/>
<feature type="compositionally biased region" description="Basic and acidic residues" evidence="1">
    <location>
        <begin position="52"/>
        <end position="81"/>
    </location>
</feature>
<accession>A0A1G6GDX5</accession>
<keyword evidence="2" id="KW-0472">Membrane</keyword>
<feature type="compositionally biased region" description="Basic and acidic residues" evidence="1">
    <location>
        <begin position="26"/>
        <end position="42"/>
    </location>
</feature>
<protein>
    <recommendedName>
        <fullName evidence="5">DUF3043 domain-containing protein</fullName>
    </recommendedName>
</protein>
<keyword evidence="4" id="KW-1185">Reference proteome</keyword>
<feature type="region of interest" description="Disordered" evidence="1">
    <location>
        <begin position="1"/>
        <end position="81"/>
    </location>
</feature>
<keyword evidence="2" id="KW-0812">Transmembrane</keyword>
<evidence type="ECO:0008006" key="5">
    <source>
        <dbReference type="Google" id="ProtNLM"/>
    </source>
</evidence>
<gene>
    <name evidence="3" type="ORF">GA0111570_101384</name>
</gene>
<dbReference type="EMBL" id="FMYF01000001">
    <property type="protein sequence ID" value="SDB80109.1"/>
    <property type="molecule type" value="Genomic_DNA"/>
</dbReference>
<keyword evidence="2" id="KW-1133">Transmembrane helix</keyword>
<dbReference type="STRING" id="1577474.GA0111570_101384"/>
<feature type="compositionally biased region" description="Basic and acidic residues" evidence="1">
    <location>
        <begin position="1"/>
        <end position="11"/>
    </location>
</feature>